<dbReference type="RefSeq" id="XP_008605422.1">
    <property type="nucleotide sequence ID" value="XM_008607200.1"/>
</dbReference>
<dbReference type="EMBL" id="JH767134">
    <property type="protein sequence ID" value="EQC41708.1"/>
    <property type="molecule type" value="Genomic_DNA"/>
</dbReference>
<feature type="region of interest" description="Disordered" evidence="1">
    <location>
        <begin position="159"/>
        <end position="184"/>
    </location>
</feature>
<gene>
    <name evidence="2" type="ORF">SDRG_01665</name>
</gene>
<dbReference type="OMA" id="IESYMAW"/>
<evidence type="ECO:0000256" key="1">
    <source>
        <dbReference type="SAM" id="MobiDB-lite"/>
    </source>
</evidence>
<evidence type="ECO:0000313" key="2">
    <source>
        <dbReference type="EMBL" id="EQC41708.1"/>
    </source>
</evidence>
<organism evidence="2 3">
    <name type="scientific">Saprolegnia diclina (strain VS20)</name>
    <dbReference type="NCBI Taxonomy" id="1156394"/>
    <lineage>
        <taxon>Eukaryota</taxon>
        <taxon>Sar</taxon>
        <taxon>Stramenopiles</taxon>
        <taxon>Oomycota</taxon>
        <taxon>Saprolegniomycetes</taxon>
        <taxon>Saprolegniales</taxon>
        <taxon>Saprolegniaceae</taxon>
        <taxon>Saprolegnia</taxon>
    </lineage>
</organism>
<name>T0S8T6_SAPDV</name>
<dbReference type="AlphaFoldDB" id="T0S8T6"/>
<evidence type="ECO:0000313" key="3">
    <source>
        <dbReference type="Proteomes" id="UP000030762"/>
    </source>
</evidence>
<dbReference type="OrthoDB" id="10371104at2759"/>
<sequence>MNTSSVARYIAAVLSYFRWAIAAAVAWVLSARHAANAAETPDHCVARVSLLQSNGVGRSSDSIVVDEIDDSEDTLAGNQEEDVLELAPRSIHDHCVVPVKEASDDRKSVEDPAMTPETSDDVLQYIESYMTWLNTRRASIKPLPSAPNDEFLAWLSQNEEAEMTSSSNQEEHLSDVPLEPKQAPKPSYRVFRRLYIRSKY</sequence>
<reference evidence="2 3" key="1">
    <citation type="submission" date="2012-04" db="EMBL/GenBank/DDBJ databases">
        <title>The Genome Sequence of Saprolegnia declina VS20.</title>
        <authorList>
            <consortium name="The Broad Institute Genome Sequencing Platform"/>
            <person name="Russ C."/>
            <person name="Nusbaum C."/>
            <person name="Tyler B."/>
            <person name="van West P."/>
            <person name="Dieguez-Uribeondo J."/>
            <person name="de Bruijn I."/>
            <person name="Tripathy S."/>
            <person name="Jiang R."/>
            <person name="Young S.K."/>
            <person name="Zeng Q."/>
            <person name="Gargeya S."/>
            <person name="Fitzgerald M."/>
            <person name="Haas B."/>
            <person name="Abouelleil A."/>
            <person name="Alvarado L."/>
            <person name="Arachchi H.M."/>
            <person name="Berlin A."/>
            <person name="Chapman S.B."/>
            <person name="Goldberg J."/>
            <person name="Griggs A."/>
            <person name="Gujja S."/>
            <person name="Hansen M."/>
            <person name="Howarth C."/>
            <person name="Imamovic A."/>
            <person name="Larimer J."/>
            <person name="McCowen C."/>
            <person name="Montmayeur A."/>
            <person name="Murphy C."/>
            <person name="Neiman D."/>
            <person name="Pearson M."/>
            <person name="Priest M."/>
            <person name="Roberts A."/>
            <person name="Saif S."/>
            <person name="Shea T."/>
            <person name="Sisk P."/>
            <person name="Sykes S."/>
            <person name="Wortman J."/>
            <person name="Nusbaum C."/>
            <person name="Birren B."/>
        </authorList>
    </citation>
    <scope>NUCLEOTIDE SEQUENCE [LARGE SCALE GENOMIC DNA]</scope>
    <source>
        <strain evidence="2 3">VS20</strain>
    </source>
</reference>
<dbReference type="InParanoid" id="T0S8T6"/>
<feature type="compositionally biased region" description="Polar residues" evidence="1">
    <location>
        <begin position="159"/>
        <end position="168"/>
    </location>
</feature>
<protein>
    <submittedName>
        <fullName evidence="2">Uncharacterized protein</fullName>
    </submittedName>
</protein>
<accession>T0S8T6</accession>
<keyword evidence="3" id="KW-1185">Reference proteome</keyword>
<dbReference type="Proteomes" id="UP000030762">
    <property type="component" value="Unassembled WGS sequence"/>
</dbReference>
<dbReference type="VEuPathDB" id="FungiDB:SDRG_01665"/>
<dbReference type="GeneID" id="19942392"/>
<proteinExistence type="predicted"/>